<organism evidence="1 2">
    <name type="scientific">Aldrovandia affinis</name>
    <dbReference type="NCBI Taxonomy" id="143900"/>
    <lineage>
        <taxon>Eukaryota</taxon>
        <taxon>Metazoa</taxon>
        <taxon>Chordata</taxon>
        <taxon>Craniata</taxon>
        <taxon>Vertebrata</taxon>
        <taxon>Euteleostomi</taxon>
        <taxon>Actinopterygii</taxon>
        <taxon>Neopterygii</taxon>
        <taxon>Teleostei</taxon>
        <taxon>Notacanthiformes</taxon>
        <taxon>Halosauridae</taxon>
        <taxon>Aldrovandia</taxon>
    </lineage>
</organism>
<gene>
    <name evidence="1" type="ORF">AAFF_G00131770</name>
</gene>
<accession>A0AAD7RR07</accession>
<evidence type="ECO:0000313" key="1">
    <source>
        <dbReference type="EMBL" id="KAJ8388612.1"/>
    </source>
</evidence>
<dbReference type="Proteomes" id="UP001221898">
    <property type="component" value="Unassembled WGS sequence"/>
</dbReference>
<name>A0AAD7RR07_9TELE</name>
<keyword evidence="2" id="KW-1185">Reference proteome</keyword>
<sequence length="109" mass="11862">MAIAKCKQNSLVRTRLSNKQAPFQTIDQGVKRSPSEAAGELRCLKIIPDEVFISANTVNGRLFRPLAVLDSAAERSAALVPFPRCALWGRSIGGPEGWPHEEVFSCKPG</sequence>
<dbReference type="AlphaFoldDB" id="A0AAD7RR07"/>
<dbReference type="EMBL" id="JAINUG010000192">
    <property type="protein sequence ID" value="KAJ8388612.1"/>
    <property type="molecule type" value="Genomic_DNA"/>
</dbReference>
<protein>
    <submittedName>
        <fullName evidence="1">Uncharacterized protein</fullName>
    </submittedName>
</protein>
<reference evidence="1" key="1">
    <citation type="journal article" date="2023" name="Science">
        <title>Genome structures resolve the early diversification of teleost fishes.</title>
        <authorList>
            <person name="Parey E."/>
            <person name="Louis A."/>
            <person name="Montfort J."/>
            <person name="Bouchez O."/>
            <person name="Roques C."/>
            <person name="Iampietro C."/>
            <person name="Lluch J."/>
            <person name="Castinel A."/>
            <person name="Donnadieu C."/>
            <person name="Desvignes T."/>
            <person name="Floi Bucao C."/>
            <person name="Jouanno E."/>
            <person name="Wen M."/>
            <person name="Mejri S."/>
            <person name="Dirks R."/>
            <person name="Jansen H."/>
            <person name="Henkel C."/>
            <person name="Chen W.J."/>
            <person name="Zahm M."/>
            <person name="Cabau C."/>
            <person name="Klopp C."/>
            <person name="Thompson A.W."/>
            <person name="Robinson-Rechavi M."/>
            <person name="Braasch I."/>
            <person name="Lecointre G."/>
            <person name="Bobe J."/>
            <person name="Postlethwait J.H."/>
            <person name="Berthelot C."/>
            <person name="Roest Crollius H."/>
            <person name="Guiguen Y."/>
        </authorList>
    </citation>
    <scope>NUCLEOTIDE SEQUENCE</scope>
    <source>
        <strain evidence="1">NC1722</strain>
    </source>
</reference>
<proteinExistence type="predicted"/>
<comment type="caution">
    <text evidence="1">The sequence shown here is derived from an EMBL/GenBank/DDBJ whole genome shotgun (WGS) entry which is preliminary data.</text>
</comment>
<evidence type="ECO:0000313" key="2">
    <source>
        <dbReference type="Proteomes" id="UP001221898"/>
    </source>
</evidence>